<name>A0A0A8YUR3_ARUDO</name>
<keyword evidence="1" id="KW-1133">Transmembrane helix</keyword>
<organism evidence="2">
    <name type="scientific">Arundo donax</name>
    <name type="common">Giant reed</name>
    <name type="synonym">Donax arundinaceus</name>
    <dbReference type="NCBI Taxonomy" id="35708"/>
    <lineage>
        <taxon>Eukaryota</taxon>
        <taxon>Viridiplantae</taxon>
        <taxon>Streptophyta</taxon>
        <taxon>Embryophyta</taxon>
        <taxon>Tracheophyta</taxon>
        <taxon>Spermatophyta</taxon>
        <taxon>Magnoliopsida</taxon>
        <taxon>Liliopsida</taxon>
        <taxon>Poales</taxon>
        <taxon>Poaceae</taxon>
        <taxon>PACMAD clade</taxon>
        <taxon>Arundinoideae</taxon>
        <taxon>Arundineae</taxon>
        <taxon>Arundo</taxon>
    </lineage>
</organism>
<dbReference type="AlphaFoldDB" id="A0A0A8YUR3"/>
<evidence type="ECO:0000256" key="1">
    <source>
        <dbReference type="SAM" id="Phobius"/>
    </source>
</evidence>
<dbReference type="EMBL" id="GBRH01267544">
    <property type="protein sequence ID" value="JAD30351.1"/>
    <property type="molecule type" value="Transcribed_RNA"/>
</dbReference>
<sequence length="57" mass="6178">MQELEPAKGSSTERIGSTLMDIFVFIDSVMICFTIIAKVVIKSTSCTEPNCLTAGLH</sequence>
<feature type="transmembrane region" description="Helical" evidence="1">
    <location>
        <begin position="21"/>
        <end position="41"/>
    </location>
</feature>
<keyword evidence="1" id="KW-0812">Transmembrane</keyword>
<protein>
    <submittedName>
        <fullName evidence="2">Uncharacterized protein</fullName>
    </submittedName>
</protein>
<accession>A0A0A8YUR3</accession>
<evidence type="ECO:0000313" key="2">
    <source>
        <dbReference type="EMBL" id="JAD30351.1"/>
    </source>
</evidence>
<proteinExistence type="predicted"/>
<keyword evidence="1" id="KW-0472">Membrane</keyword>
<reference evidence="2" key="2">
    <citation type="journal article" date="2015" name="Data Brief">
        <title>Shoot transcriptome of the giant reed, Arundo donax.</title>
        <authorList>
            <person name="Barrero R.A."/>
            <person name="Guerrero F.D."/>
            <person name="Moolhuijzen P."/>
            <person name="Goolsby J.A."/>
            <person name="Tidwell J."/>
            <person name="Bellgard S.E."/>
            <person name="Bellgard M.I."/>
        </authorList>
    </citation>
    <scope>NUCLEOTIDE SEQUENCE</scope>
    <source>
        <tissue evidence="2">Shoot tissue taken approximately 20 cm above the soil surface</tissue>
    </source>
</reference>
<reference evidence="2" key="1">
    <citation type="submission" date="2014-09" db="EMBL/GenBank/DDBJ databases">
        <authorList>
            <person name="Magalhaes I.L.F."/>
            <person name="Oliveira U."/>
            <person name="Santos F.R."/>
            <person name="Vidigal T.H.D.A."/>
            <person name="Brescovit A.D."/>
            <person name="Santos A.J."/>
        </authorList>
    </citation>
    <scope>NUCLEOTIDE SEQUENCE</scope>
    <source>
        <tissue evidence="2">Shoot tissue taken approximately 20 cm above the soil surface</tissue>
    </source>
</reference>